<proteinExistence type="predicted"/>
<accession>A0A0D5LSD1</accession>
<dbReference type="SUPFAM" id="SSF55811">
    <property type="entry name" value="Nudix"/>
    <property type="match status" value="1"/>
</dbReference>
<protein>
    <recommendedName>
        <fullName evidence="3">DNA mismatch repair protein MutT</fullName>
    </recommendedName>
</protein>
<dbReference type="RefSeq" id="WP_045682767.1">
    <property type="nucleotide sequence ID" value="NZ_CP010803.1"/>
</dbReference>
<dbReference type="KEGG" id="mey:TM49_16085"/>
<dbReference type="AlphaFoldDB" id="A0A0D5LSD1"/>
<dbReference type="EMBL" id="CP010803">
    <property type="protein sequence ID" value="AJY46850.1"/>
    <property type="molecule type" value="Genomic_DNA"/>
</dbReference>
<dbReference type="CDD" id="cd02883">
    <property type="entry name" value="NUDIX_Hydrolase"/>
    <property type="match status" value="1"/>
</dbReference>
<gene>
    <name evidence="1" type="ORF">TM49_16085</name>
</gene>
<dbReference type="STRING" id="1486262.TM49_16085"/>
<dbReference type="OrthoDB" id="9806849at2"/>
<name>A0A0D5LSD1_MAREN</name>
<dbReference type="Gene3D" id="3.90.79.10">
    <property type="entry name" value="Nucleoside Triphosphate Pyrophosphohydrolase"/>
    <property type="match status" value="1"/>
</dbReference>
<sequence length="246" mass="27147">MTPSPHALMRDWPPEGVAFPVADIDIRVAAGELAELAAFRTEIDANWKAETDANPHLFNGRLVALYDVALDHAGVHAAGRMVPYAYHLWWRRQSLPPPTFHCFAMPVIVSADGAIIAIRMSQTTANAGKVYCASGSLEEDDIVDGRIDIDANMTREVAEETGIDLTGLKAGADYYCAHHRHCVMFYRFFYSERDAATLMQAVREHMKTDTEGEIDAVLAITAGNRGAFNYAFSMPPVLDLHFSNDS</sequence>
<reference evidence="1 2" key="1">
    <citation type="journal article" date="2015" name="Genome Announc.">
        <title>Complete genome sequence of Martelella endophytica YC6887, which has antifungal activity associated with a halophyte.</title>
        <authorList>
            <person name="Khan A."/>
            <person name="Khan H."/>
            <person name="Chung E.J."/>
            <person name="Hossain M.T."/>
            <person name="Chung Y.R."/>
        </authorList>
    </citation>
    <scope>NUCLEOTIDE SEQUENCE [LARGE SCALE GENOMIC DNA]</scope>
    <source>
        <strain evidence="1">YC6887</strain>
    </source>
</reference>
<organism evidence="1 2">
    <name type="scientific">Martelella endophytica</name>
    <dbReference type="NCBI Taxonomy" id="1486262"/>
    <lineage>
        <taxon>Bacteria</taxon>
        <taxon>Pseudomonadati</taxon>
        <taxon>Pseudomonadota</taxon>
        <taxon>Alphaproteobacteria</taxon>
        <taxon>Hyphomicrobiales</taxon>
        <taxon>Aurantimonadaceae</taxon>
        <taxon>Martelella</taxon>
    </lineage>
</organism>
<dbReference type="InterPro" id="IPR015797">
    <property type="entry name" value="NUDIX_hydrolase-like_dom_sf"/>
</dbReference>
<evidence type="ECO:0000313" key="2">
    <source>
        <dbReference type="Proteomes" id="UP000032611"/>
    </source>
</evidence>
<evidence type="ECO:0008006" key="3">
    <source>
        <dbReference type="Google" id="ProtNLM"/>
    </source>
</evidence>
<dbReference type="HOGENOM" id="CLU_097891_0_0_5"/>
<evidence type="ECO:0000313" key="1">
    <source>
        <dbReference type="EMBL" id="AJY46850.1"/>
    </source>
</evidence>
<dbReference type="PATRIC" id="fig|1486262.3.peg.3323"/>
<dbReference type="Proteomes" id="UP000032611">
    <property type="component" value="Chromosome"/>
</dbReference>
<keyword evidence="2" id="KW-1185">Reference proteome</keyword>